<evidence type="ECO:0000256" key="1">
    <source>
        <dbReference type="ARBA" id="ARBA00002388"/>
    </source>
</evidence>
<gene>
    <name evidence="4" type="ORF">H1W00_05030</name>
</gene>
<comment type="similarity">
    <text evidence="2">Belongs to the cyclophilin-type PPIase family.</text>
</comment>
<dbReference type="InterPro" id="IPR002130">
    <property type="entry name" value="Cyclophilin-type_PPIase_dom"/>
</dbReference>
<dbReference type="Gene3D" id="2.40.100.10">
    <property type="entry name" value="Cyclophilin-like"/>
    <property type="match status" value="1"/>
</dbReference>
<comment type="function">
    <text evidence="1 2">PPIases accelerate the folding of proteins. It catalyzes the cis-trans isomerization of proline imidic peptide bonds in oligopeptides.</text>
</comment>
<dbReference type="GO" id="GO:0003755">
    <property type="term" value="F:peptidyl-prolyl cis-trans isomerase activity"/>
    <property type="evidence" value="ECO:0007669"/>
    <property type="project" value="UniProtKB-UniRule"/>
</dbReference>
<evidence type="ECO:0000256" key="2">
    <source>
        <dbReference type="RuleBase" id="RU363019"/>
    </source>
</evidence>
<accession>A0A838XBB2</accession>
<dbReference type="InterPro" id="IPR044666">
    <property type="entry name" value="Cyclophilin_A-like"/>
</dbReference>
<dbReference type="AlphaFoldDB" id="A0A838XBB2"/>
<dbReference type="InterPro" id="IPR029000">
    <property type="entry name" value="Cyclophilin-like_dom_sf"/>
</dbReference>
<dbReference type="PROSITE" id="PS50072">
    <property type="entry name" value="CSA_PPIASE_2"/>
    <property type="match status" value="1"/>
</dbReference>
<proteinExistence type="inferred from homology"/>
<sequence length="233" mass="23937">MRGSARAGSAPTSRHCCRWCRTTLARVFPMRVRLLLLSALVLPILAACGGGDDDSASSSGECTYAQEGAAAKDAELPPSDLLAPETLTMKTNRGDFALTLDAEAAPCTVNSFASLAEQGYFDGTKCHRLVPGFVLQCGDPSATGSGGPGYSFEDELSGDETYPAGTLAMANSGPDTNGSQFFIVLDDAELPAAYTVFGTVDEAGLEAARAIAEEGNGPDGVAPKSDVVIASVS</sequence>
<dbReference type="SUPFAM" id="SSF50891">
    <property type="entry name" value="Cyclophilin-like"/>
    <property type="match status" value="1"/>
</dbReference>
<dbReference type="PRINTS" id="PR00153">
    <property type="entry name" value="CSAPPISMRASE"/>
</dbReference>
<comment type="caution">
    <text evidence="4">The sequence shown here is derived from an EMBL/GenBank/DDBJ whole genome shotgun (WGS) entry which is preliminary data.</text>
</comment>
<dbReference type="Pfam" id="PF00160">
    <property type="entry name" value="Pro_isomerase"/>
    <property type="match status" value="1"/>
</dbReference>
<keyword evidence="2 4" id="KW-0413">Isomerase</keyword>
<keyword evidence="2" id="KW-0732">Signal</keyword>
<feature type="domain" description="PPIase cyclophilin-type" evidence="3">
    <location>
        <begin position="94"/>
        <end position="233"/>
    </location>
</feature>
<dbReference type="PANTHER" id="PTHR45625">
    <property type="entry name" value="PEPTIDYL-PROLYL CIS-TRANS ISOMERASE-RELATED"/>
    <property type="match status" value="1"/>
</dbReference>
<name>A0A838XBB2_9ACTN</name>
<feature type="chain" id="PRO_5039741788" description="Peptidyl-prolyl cis-trans isomerase" evidence="2">
    <location>
        <begin position="47"/>
        <end position="233"/>
    </location>
</feature>
<dbReference type="Proteomes" id="UP000550354">
    <property type="component" value="Unassembled WGS sequence"/>
</dbReference>
<feature type="signal peptide" evidence="2">
    <location>
        <begin position="1"/>
        <end position="46"/>
    </location>
</feature>
<dbReference type="CDD" id="cd00317">
    <property type="entry name" value="cyclophilin"/>
    <property type="match status" value="1"/>
</dbReference>
<evidence type="ECO:0000259" key="3">
    <source>
        <dbReference type="PROSITE" id="PS50072"/>
    </source>
</evidence>
<dbReference type="EMBL" id="JACEOG010000001">
    <property type="protein sequence ID" value="MBA4607835.1"/>
    <property type="molecule type" value="Genomic_DNA"/>
</dbReference>
<evidence type="ECO:0000313" key="4">
    <source>
        <dbReference type="EMBL" id="MBA4607835.1"/>
    </source>
</evidence>
<reference evidence="4 5" key="1">
    <citation type="submission" date="2020-07" db="EMBL/GenBank/DDBJ databases">
        <title>Draft genome and description of Aeromicrobium phoceense strain Marseille-Q0843 isolated from healthy skin swab.</title>
        <authorList>
            <person name="Boxberger M."/>
            <person name="La Scola B."/>
        </authorList>
    </citation>
    <scope>NUCLEOTIDE SEQUENCE [LARGE SCALE GENOMIC DNA]</scope>
    <source>
        <strain evidence="4 5">Marseille-Q0843</strain>
    </source>
</reference>
<keyword evidence="5" id="KW-1185">Reference proteome</keyword>
<dbReference type="PANTHER" id="PTHR45625:SF3">
    <property type="entry name" value="PEPTIDYL-PROLYL CIS-TRANS ISOMERASE B-RELATED"/>
    <property type="match status" value="1"/>
</dbReference>
<keyword evidence="2" id="KW-0697">Rotamase</keyword>
<comment type="catalytic activity">
    <reaction evidence="2">
        <text>[protein]-peptidylproline (omega=180) = [protein]-peptidylproline (omega=0)</text>
        <dbReference type="Rhea" id="RHEA:16237"/>
        <dbReference type="Rhea" id="RHEA-COMP:10747"/>
        <dbReference type="Rhea" id="RHEA-COMP:10748"/>
        <dbReference type="ChEBI" id="CHEBI:83833"/>
        <dbReference type="ChEBI" id="CHEBI:83834"/>
        <dbReference type="EC" id="5.2.1.8"/>
    </reaction>
</comment>
<protein>
    <recommendedName>
        <fullName evidence="2">Peptidyl-prolyl cis-trans isomerase</fullName>
        <shortName evidence="2">PPIase</shortName>
        <ecNumber evidence="2">5.2.1.8</ecNumber>
    </recommendedName>
</protein>
<dbReference type="EC" id="5.2.1.8" evidence="2"/>
<organism evidence="4 5">
    <name type="scientific">Aeromicrobium phoceense</name>
    <dbReference type="NCBI Taxonomy" id="2754045"/>
    <lineage>
        <taxon>Bacteria</taxon>
        <taxon>Bacillati</taxon>
        <taxon>Actinomycetota</taxon>
        <taxon>Actinomycetes</taxon>
        <taxon>Propionibacteriales</taxon>
        <taxon>Nocardioidaceae</taxon>
        <taxon>Aeromicrobium</taxon>
    </lineage>
</organism>
<evidence type="ECO:0000313" key="5">
    <source>
        <dbReference type="Proteomes" id="UP000550354"/>
    </source>
</evidence>